<accession>A0A2S3UM36</accession>
<organism evidence="7 8">
    <name type="scientific">Roseibium marinum</name>
    <dbReference type="NCBI Taxonomy" id="281252"/>
    <lineage>
        <taxon>Bacteria</taxon>
        <taxon>Pseudomonadati</taxon>
        <taxon>Pseudomonadota</taxon>
        <taxon>Alphaproteobacteria</taxon>
        <taxon>Hyphomicrobiales</taxon>
        <taxon>Stappiaceae</taxon>
        <taxon>Roseibium</taxon>
    </lineage>
</organism>
<dbReference type="PANTHER" id="PTHR11863">
    <property type="entry name" value="STEROL DESATURASE"/>
    <property type="match status" value="1"/>
</dbReference>
<keyword evidence="4 5" id="KW-0472">Membrane</keyword>
<protein>
    <submittedName>
        <fullName evidence="7">Sterol desaturase/sphingolipid hydroxylase (Fatty acid hydroxylase superfamily)</fullName>
    </submittedName>
</protein>
<feature type="transmembrane region" description="Helical" evidence="5">
    <location>
        <begin position="74"/>
        <end position="98"/>
    </location>
</feature>
<name>A0A2S3UM36_9HYPH</name>
<reference evidence="7 8" key="1">
    <citation type="submission" date="2018-01" db="EMBL/GenBank/DDBJ databases">
        <title>Genomic Encyclopedia of Archaeal and Bacterial Type Strains, Phase II (KMG-II): from individual species to whole genera.</title>
        <authorList>
            <person name="Goeker M."/>
        </authorList>
    </citation>
    <scope>NUCLEOTIDE SEQUENCE [LARGE SCALE GENOMIC DNA]</scope>
    <source>
        <strain evidence="7 8">DSM 17023</strain>
    </source>
</reference>
<evidence type="ECO:0000256" key="2">
    <source>
        <dbReference type="ARBA" id="ARBA00022692"/>
    </source>
</evidence>
<dbReference type="Pfam" id="PF04116">
    <property type="entry name" value="FA_hydroxylase"/>
    <property type="match status" value="1"/>
</dbReference>
<feature type="transmembrane region" description="Helical" evidence="5">
    <location>
        <begin position="15"/>
        <end position="37"/>
    </location>
</feature>
<dbReference type="AlphaFoldDB" id="A0A2S3UM36"/>
<dbReference type="EMBL" id="PPCN01000012">
    <property type="protein sequence ID" value="POF28630.1"/>
    <property type="molecule type" value="Genomic_DNA"/>
</dbReference>
<comment type="subcellular location">
    <subcellularLocation>
        <location evidence="1">Membrane</location>
    </subcellularLocation>
</comment>
<dbReference type="GO" id="GO:0016491">
    <property type="term" value="F:oxidoreductase activity"/>
    <property type="evidence" value="ECO:0007669"/>
    <property type="project" value="InterPro"/>
</dbReference>
<feature type="domain" description="Fatty acid hydroxylase" evidence="6">
    <location>
        <begin position="126"/>
        <end position="274"/>
    </location>
</feature>
<feature type="transmembrane region" description="Helical" evidence="5">
    <location>
        <begin position="118"/>
        <end position="139"/>
    </location>
</feature>
<dbReference type="InterPro" id="IPR050307">
    <property type="entry name" value="Sterol_Desaturase_Related"/>
</dbReference>
<sequence>MGYLDQIYETFLGSYLLRIAPVYVFATVVVGAAIYFVRERGAGLKGFFSWLFPRDIYLHASHLNDIKVFFAGRLLVLFGLFNLIFVSPLTIFAVMKSLDALAATGGEADPGSMAQSPLAQTFLVTVVLVVVADFCTYWVHRLHHEWSVFWPFHAEHHSAEVMTPITAYRKHPVYDLINGFVRSLGIGLVTGCVLYAVFEKVTYLQIGQANVIYVVFNLFGANFRHSHVWISYGRALEHILISPAQHQIHHSAAVEHHNKNYGEIFALWDWIFGSLYIPEKRENLVFGLADADGNLMEQPHPTLRKSFIEPVQSSFSEVRRIFGGRRAGMHVDKASGDPLPPSEPAE</sequence>
<evidence type="ECO:0000256" key="3">
    <source>
        <dbReference type="ARBA" id="ARBA00022989"/>
    </source>
</evidence>
<dbReference type="GO" id="GO:0016020">
    <property type="term" value="C:membrane"/>
    <property type="evidence" value="ECO:0007669"/>
    <property type="project" value="UniProtKB-SubCell"/>
</dbReference>
<keyword evidence="3 5" id="KW-1133">Transmembrane helix</keyword>
<dbReference type="Proteomes" id="UP000236959">
    <property type="component" value="Unassembled WGS sequence"/>
</dbReference>
<evidence type="ECO:0000259" key="6">
    <source>
        <dbReference type="Pfam" id="PF04116"/>
    </source>
</evidence>
<evidence type="ECO:0000256" key="5">
    <source>
        <dbReference type="SAM" id="Phobius"/>
    </source>
</evidence>
<proteinExistence type="predicted"/>
<keyword evidence="2 5" id="KW-0812">Transmembrane</keyword>
<gene>
    <name evidence="7" type="ORF">CLV41_11244</name>
</gene>
<comment type="caution">
    <text evidence="7">The sequence shown here is derived from an EMBL/GenBank/DDBJ whole genome shotgun (WGS) entry which is preliminary data.</text>
</comment>
<evidence type="ECO:0000256" key="1">
    <source>
        <dbReference type="ARBA" id="ARBA00004370"/>
    </source>
</evidence>
<dbReference type="InterPro" id="IPR006694">
    <property type="entry name" value="Fatty_acid_hydroxylase"/>
</dbReference>
<dbReference type="GO" id="GO:0005506">
    <property type="term" value="F:iron ion binding"/>
    <property type="evidence" value="ECO:0007669"/>
    <property type="project" value="InterPro"/>
</dbReference>
<evidence type="ECO:0000313" key="8">
    <source>
        <dbReference type="Proteomes" id="UP000236959"/>
    </source>
</evidence>
<evidence type="ECO:0000313" key="7">
    <source>
        <dbReference type="EMBL" id="POF28630.1"/>
    </source>
</evidence>
<dbReference type="GO" id="GO:0008610">
    <property type="term" value="P:lipid biosynthetic process"/>
    <property type="evidence" value="ECO:0007669"/>
    <property type="project" value="InterPro"/>
</dbReference>
<keyword evidence="8" id="KW-1185">Reference proteome</keyword>
<feature type="transmembrane region" description="Helical" evidence="5">
    <location>
        <begin position="179"/>
        <end position="198"/>
    </location>
</feature>
<evidence type="ECO:0000256" key="4">
    <source>
        <dbReference type="ARBA" id="ARBA00023136"/>
    </source>
</evidence>